<dbReference type="EMBL" id="BAAATZ010000006">
    <property type="protein sequence ID" value="GAA2723475.1"/>
    <property type="molecule type" value="Genomic_DNA"/>
</dbReference>
<dbReference type="InterPro" id="IPR011335">
    <property type="entry name" value="Restrct_endonuc-II-like"/>
</dbReference>
<dbReference type="RefSeq" id="WP_344449867.1">
    <property type="nucleotide sequence ID" value="NZ_BAAATZ010000006.1"/>
</dbReference>
<gene>
    <name evidence="2" type="ORF">GCM10010439_18870</name>
</gene>
<dbReference type="InterPro" id="IPR008538">
    <property type="entry name" value="Uma2"/>
</dbReference>
<organism evidence="2 3">
    <name type="scientific">Actinocorallia aurantiaca</name>
    <dbReference type="NCBI Taxonomy" id="46204"/>
    <lineage>
        <taxon>Bacteria</taxon>
        <taxon>Bacillati</taxon>
        <taxon>Actinomycetota</taxon>
        <taxon>Actinomycetes</taxon>
        <taxon>Streptosporangiales</taxon>
        <taxon>Thermomonosporaceae</taxon>
        <taxon>Actinocorallia</taxon>
    </lineage>
</organism>
<dbReference type="InterPro" id="IPR012296">
    <property type="entry name" value="Nuclease_put_TT1808"/>
</dbReference>
<evidence type="ECO:0000313" key="2">
    <source>
        <dbReference type="EMBL" id="GAA2723475.1"/>
    </source>
</evidence>
<dbReference type="Proteomes" id="UP001501842">
    <property type="component" value="Unassembled WGS sequence"/>
</dbReference>
<feature type="domain" description="Putative restriction endonuclease" evidence="1">
    <location>
        <begin position="42"/>
        <end position="218"/>
    </location>
</feature>
<keyword evidence="3" id="KW-1185">Reference proteome</keyword>
<dbReference type="Gene3D" id="3.90.1570.10">
    <property type="entry name" value="tt1808, chain A"/>
    <property type="match status" value="1"/>
</dbReference>
<dbReference type="Pfam" id="PF05685">
    <property type="entry name" value="Uma2"/>
    <property type="match status" value="1"/>
</dbReference>
<reference evidence="2 3" key="1">
    <citation type="journal article" date="2019" name="Int. J. Syst. Evol. Microbiol.">
        <title>The Global Catalogue of Microorganisms (GCM) 10K type strain sequencing project: providing services to taxonomists for standard genome sequencing and annotation.</title>
        <authorList>
            <consortium name="The Broad Institute Genomics Platform"/>
            <consortium name="The Broad Institute Genome Sequencing Center for Infectious Disease"/>
            <person name="Wu L."/>
            <person name="Ma J."/>
        </authorList>
    </citation>
    <scope>NUCLEOTIDE SEQUENCE [LARGE SCALE GENOMIC DNA]</scope>
    <source>
        <strain evidence="2 3">JCM 8201</strain>
    </source>
</reference>
<comment type="caution">
    <text evidence="2">The sequence shown here is derived from an EMBL/GenBank/DDBJ whole genome shotgun (WGS) entry which is preliminary data.</text>
</comment>
<accession>A0ABN3U2K2</accession>
<evidence type="ECO:0000313" key="3">
    <source>
        <dbReference type="Proteomes" id="UP001501842"/>
    </source>
</evidence>
<evidence type="ECO:0000259" key="1">
    <source>
        <dbReference type="Pfam" id="PF05685"/>
    </source>
</evidence>
<dbReference type="SUPFAM" id="SSF52980">
    <property type="entry name" value="Restriction endonuclease-like"/>
    <property type="match status" value="1"/>
</dbReference>
<name>A0ABN3U2K2_9ACTN</name>
<sequence length="233" mass="26419">MAEPIVMGCSQMVVVSVPLGFYHVDLPEEETPYAMWLRGELDDYLHLPELFYTEIINGEIVVSRAPAHGHGQIIEAIGLPFRGRLFNDPSFPWRCVQGTGLNMVGIEQGLLPDLMIMDARFYQEASREHMLVSDQIEMVVEATSPSNAGNDRRPVKANARRNKWCGYPQVGVPYYLVVDRDPRIGSVVLYSIPDSSTGSYLQEESWKFGETIRLPEHFDVTVPTDEWIPWDFA</sequence>
<proteinExistence type="predicted"/>
<protein>
    <recommendedName>
        <fullName evidence="1">Putative restriction endonuclease domain-containing protein</fullName>
    </recommendedName>
</protein>